<protein>
    <submittedName>
        <fullName evidence="1">Uncharacterized protein</fullName>
    </submittedName>
</protein>
<accession>A0A8T0V6V1</accession>
<sequence length="128" mass="15012">MGTHLSSKRFWGAGDFLDGWLPLGCKNYGQKLITFAGALWSLWTTRNKMAIKGVFVKNPTDVLFKIDLHLQRWRILLRATDQMFLDGWRPQVKAWIEDFLEKVRDRPPEQDPFSFQCRFSVMFVACEP</sequence>
<evidence type="ECO:0000313" key="1">
    <source>
        <dbReference type="EMBL" id="KAG2632461.1"/>
    </source>
</evidence>
<keyword evidence="2" id="KW-1185">Reference proteome</keyword>
<dbReference type="Proteomes" id="UP000823388">
    <property type="component" value="Chromosome 2N"/>
</dbReference>
<evidence type="ECO:0000313" key="2">
    <source>
        <dbReference type="Proteomes" id="UP000823388"/>
    </source>
</evidence>
<comment type="caution">
    <text evidence="1">The sequence shown here is derived from an EMBL/GenBank/DDBJ whole genome shotgun (WGS) entry which is preliminary data.</text>
</comment>
<proteinExistence type="predicted"/>
<reference evidence="1" key="1">
    <citation type="submission" date="2020-05" db="EMBL/GenBank/DDBJ databases">
        <title>WGS assembly of Panicum virgatum.</title>
        <authorList>
            <person name="Lovell J.T."/>
            <person name="Jenkins J."/>
            <person name="Shu S."/>
            <person name="Juenger T.E."/>
            <person name="Schmutz J."/>
        </authorList>
    </citation>
    <scope>NUCLEOTIDE SEQUENCE</scope>
    <source>
        <strain evidence="1">AP13</strain>
    </source>
</reference>
<organism evidence="1 2">
    <name type="scientific">Panicum virgatum</name>
    <name type="common">Blackwell switchgrass</name>
    <dbReference type="NCBI Taxonomy" id="38727"/>
    <lineage>
        <taxon>Eukaryota</taxon>
        <taxon>Viridiplantae</taxon>
        <taxon>Streptophyta</taxon>
        <taxon>Embryophyta</taxon>
        <taxon>Tracheophyta</taxon>
        <taxon>Spermatophyta</taxon>
        <taxon>Magnoliopsida</taxon>
        <taxon>Liliopsida</taxon>
        <taxon>Poales</taxon>
        <taxon>Poaceae</taxon>
        <taxon>PACMAD clade</taxon>
        <taxon>Panicoideae</taxon>
        <taxon>Panicodae</taxon>
        <taxon>Paniceae</taxon>
        <taxon>Panicinae</taxon>
        <taxon>Panicum</taxon>
        <taxon>Panicum sect. Hiantes</taxon>
    </lineage>
</organism>
<gene>
    <name evidence="1" type="ORF">PVAP13_2NG098976</name>
</gene>
<name>A0A8T0V6V1_PANVG</name>
<dbReference type="AlphaFoldDB" id="A0A8T0V6V1"/>
<dbReference type="EMBL" id="CM029040">
    <property type="protein sequence ID" value="KAG2632461.1"/>
    <property type="molecule type" value="Genomic_DNA"/>
</dbReference>